<organism evidence="1 2">
    <name type="scientific">Steinernema carpocapsae</name>
    <name type="common">Entomopathogenic nematode</name>
    <dbReference type="NCBI Taxonomy" id="34508"/>
    <lineage>
        <taxon>Eukaryota</taxon>
        <taxon>Metazoa</taxon>
        <taxon>Ecdysozoa</taxon>
        <taxon>Nematoda</taxon>
        <taxon>Chromadorea</taxon>
        <taxon>Rhabditida</taxon>
        <taxon>Tylenchina</taxon>
        <taxon>Panagrolaimomorpha</taxon>
        <taxon>Strongyloidoidea</taxon>
        <taxon>Steinernematidae</taxon>
        <taxon>Steinernema</taxon>
    </lineage>
</organism>
<proteinExistence type="predicted"/>
<accession>A0A4U5N2T3</accession>
<dbReference type="EMBL" id="AZBU02000005">
    <property type="protein sequence ID" value="TKR76432.1"/>
    <property type="molecule type" value="Genomic_DNA"/>
</dbReference>
<reference evidence="1 2" key="2">
    <citation type="journal article" date="2019" name="G3 (Bethesda)">
        <title>Hybrid Assembly of the Genome of the Entomopathogenic Nematode Steinernema carpocapsae Identifies the X-Chromosome.</title>
        <authorList>
            <person name="Serra L."/>
            <person name="Macchietto M."/>
            <person name="Macias-Munoz A."/>
            <person name="McGill C.J."/>
            <person name="Rodriguez I.M."/>
            <person name="Rodriguez B."/>
            <person name="Murad R."/>
            <person name="Mortazavi A."/>
        </authorList>
    </citation>
    <scope>NUCLEOTIDE SEQUENCE [LARGE SCALE GENOMIC DNA]</scope>
    <source>
        <strain evidence="1 2">ALL</strain>
    </source>
</reference>
<sequence>MMTLSENASFLLVPSVKSRSFTLLSNELNCNDRNCVCCKIVRSIRSPLDHKHHCKILNRLAALVSVNFALIG</sequence>
<evidence type="ECO:0000313" key="1">
    <source>
        <dbReference type="EMBL" id="TKR76432.1"/>
    </source>
</evidence>
<name>A0A4U5N2T3_STECR</name>
<reference evidence="1 2" key="1">
    <citation type="journal article" date="2015" name="Genome Biol.">
        <title>Comparative genomics of Steinernema reveals deeply conserved gene regulatory networks.</title>
        <authorList>
            <person name="Dillman A.R."/>
            <person name="Macchietto M."/>
            <person name="Porter C.F."/>
            <person name="Rogers A."/>
            <person name="Williams B."/>
            <person name="Antoshechkin I."/>
            <person name="Lee M.M."/>
            <person name="Goodwin Z."/>
            <person name="Lu X."/>
            <person name="Lewis E.E."/>
            <person name="Goodrich-Blair H."/>
            <person name="Stock S.P."/>
            <person name="Adams B.J."/>
            <person name="Sternberg P.W."/>
            <person name="Mortazavi A."/>
        </authorList>
    </citation>
    <scope>NUCLEOTIDE SEQUENCE [LARGE SCALE GENOMIC DNA]</scope>
    <source>
        <strain evidence="1 2">ALL</strain>
    </source>
</reference>
<keyword evidence="2" id="KW-1185">Reference proteome</keyword>
<comment type="caution">
    <text evidence="1">The sequence shown here is derived from an EMBL/GenBank/DDBJ whole genome shotgun (WGS) entry which is preliminary data.</text>
</comment>
<gene>
    <name evidence="1" type="ORF">L596_017570</name>
</gene>
<dbReference type="AlphaFoldDB" id="A0A4U5N2T3"/>
<dbReference type="Proteomes" id="UP000298663">
    <property type="component" value="Unassembled WGS sequence"/>
</dbReference>
<evidence type="ECO:0000313" key="2">
    <source>
        <dbReference type="Proteomes" id="UP000298663"/>
    </source>
</evidence>
<protein>
    <submittedName>
        <fullName evidence="1">Uncharacterized protein</fullName>
    </submittedName>
</protein>